<dbReference type="Gene3D" id="1.10.20.140">
    <property type="match status" value="1"/>
</dbReference>
<dbReference type="Pfam" id="PF01715">
    <property type="entry name" value="IPPT"/>
    <property type="match status" value="1"/>
</dbReference>
<dbReference type="PROSITE" id="PS00028">
    <property type="entry name" value="ZINC_FINGER_C2H2_1"/>
    <property type="match status" value="1"/>
</dbReference>
<dbReference type="GO" id="GO:0008270">
    <property type="term" value="F:zinc ion binding"/>
    <property type="evidence" value="ECO:0007669"/>
    <property type="project" value="UniProtKB-KW"/>
</dbReference>
<dbReference type="GO" id="GO:0006400">
    <property type="term" value="P:tRNA modification"/>
    <property type="evidence" value="ECO:0007669"/>
    <property type="project" value="TreeGrafter"/>
</dbReference>
<evidence type="ECO:0000256" key="6">
    <source>
        <dbReference type="ARBA" id="ARBA00022833"/>
    </source>
</evidence>
<comment type="caution">
    <text evidence="10">The sequence shown here is derived from an EMBL/GenBank/DDBJ whole genome shotgun (WGS) entry which is preliminary data.</text>
</comment>
<dbReference type="PANTHER" id="PTHR11088:SF89">
    <property type="entry name" value="TRNA DIMETHYLALLYLTRANSFERASE"/>
    <property type="match status" value="1"/>
</dbReference>
<dbReference type="InterPro" id="IPR027417">
    <property type="entry name" value="P-loop_NTPase"/>
</dbReference>
<evidence type="ECO:0000313" key="11">
    <source>
        <dbReference type="Proteomes" id="UP001458880"/>
    </source>
</evidence>
<dbReference type="NCBIfam" id="TIGR00174">
    <property type="entry name" value="miaA"/>
    <property type="match status" value="1"/>
</dbReference>
<dbReference type="SUPFAM" id="SSF57667">
    <property type="entry name" value="beta-beta-alpha zinc fingers"/>
    <property type="match status" value="1"/>
</dbReference>
<keyword evidence="7 8" id="KW-0067">ATP-binding</keyword>
<dbReference type="GO" id="GO:0052381">
    <property type="term" value="F:tRNA dimethylallyltransferase activity"/>
    <property type="evidence" value="ECO:0007669"/>
    <property type="project" value="InterPro"/>
</dbReference>
<accession>A0AAW1L8K3</accession>
<dbReference type="Gene3D" id="3.40.50.300">
    <property type="entry name" value="P-loop containing nucleotide triphosphate hydrolases"/>
    <property type="match status" value="1"/>
</dbReference>
<evidence type="ECO:0000259" key="9">
    <source>
        <dbReference type="PROSITE" id="PS00028"/>
    </source>
</evidence>
<dbReference type="PANTHER" id="PTHR11088">
    <property type="entry name" value="TRNA DIMETHYLALLYLTRANSFERASE"/>
    <property type="match status" value="1"/>
</dbReference>
<dbReference type="Gene3D" id="3.30.160.60">
    <property type="entry name" value="Classic Zinc Finger"/>
    <property type="match status" value="1"/>
</dbReference>
<dbReference type="InterPro" id="IPR036236">
    <property type="entry name" value="Znf_C2H2_sf"/>
</dbReference>
<evidence type="ECO:0000256" key="5">
    <source>
        <dbReference type="ARBA" id="ARBA00022771"/>
    </source>
</evidence>
<keyword evidence="5 10" id="KW-0863">Zinc-finger</keyword>
<dbReference type="GO" id="GO:0005739">
    <property type="term" value="C:mitochondrion"/>
    <property type="evidence" value="ECO:0007669"/>
    <property type="project" value="TreeGrafter"/>
</dbReference>
<evidence type="ECO:0000256" key="8">
    <source>
        <dbReference type="RuleBase" id="RU003785"/>
    </source>
</evidence>
<keyword evidence="3" id="KW-0479">Metal-binding</keyword>
<protein>
    <submittedName>
        <fullName evidence="10">Zinc-finger double-stranded RNA-binding</fullName>
    </submittedName>
</protein>
<evidence type="ECO:0000256" key="3">
    <source>
        <dbReference type="ARBA" id="ARBA00022723"/>
    </source>
</evidence>
<dbReference type="Proteomes" id="UP001458880">
    <property type="component" value="Unassembled WGS sequence"/>
</dbReference>
<proteinExistence type="inferred from homology"/>
<dbReference type="InterPro" id="IPR022755">
    <property type="entry name" value="Znf_C2H2_jaz"/>
</dbReference>
<reference evidence="10 11" key="1">
    <citation type="journal article" date="2024" name="BMC Genomics">
        <title>De novo assembly and annotation of Popillia japonica's genome with initial clues to its potential as an invasive pest.</title>
        <authorList>
            <person name="Cucini C."/>
            <person name="Boschi S."/>
            <person name="Funari R."/>
            <person name="Cardaioli E."/>
            <person name="Iannotti N."/>
            <person name="Marturano G."/>
            <person name="Paoli F."/>
            <person name="Bruttini M."/>
            <person name="Carapelli A."/>
            <person name="Frati F."/>
            <person name="Nardi F."/>
        </authorList>
    </citation>
    <scope>NUCLEOTIDE SEQUENCE [LARGE SCALE GENOMIC DNA]</scope>
    <source>
        <strain evidence="10">DMR45628</strain>
    </source>
</reference>
<evidence type="ECO:0000313" key="10">
    <source>
        <dbReference type="EMBL" id="KAK9731301.1"/>
    </source>
</evidence>
<keyword evidence="4 8" id="KW-0547">Nucleotide-binding</keyword>
<dbReference type="GO" id="GO:0005524">
    <property type="term" value="F:ATP binding"/>
    <property type="evidence" value="ECO:0007669"/>
    <property type="project" value="UniProtKB-KW"/>
</dbReference>
<dbReference type="AlphaFoldDB" id="A0AAW1L8K3"/>
<gene>
    <name evidence="10" type="ORF">QE152_g13777</name>
</gene>
<name>A0AAW1L8K3_POPJA</name>
<dbReference type="SUPFAM" id="SSF52540">
    <property type="entry name" value="P-loop containing nucleoside triphosphate hydrolases"/>
    <property type="match status" value="2"/>
</dbReference>
<dbReference type="Pfam" id="PF12171">
    <property type="entry name" value="zf-C2H2_jaz"/>
    <property type="match status" value="1"/>
</dbReference>
<keyword evidence="2 8" id="KW-0808">Transferase</keyword>
<keyword evidence="6" id="KW-0862">Zinc</keyword>
<organism evidence="10 11">
    <name type="scientific">Popillia japonica</name>
    <name type="common">Japanese beetle</name>
    <dbReference type="NCBI Taxonomy" id="7064"/>
    <lineage>
        <taxon>Eukaryota</taxon>
        <taxon>Metazoa</taxon>
        <taxon>Ecdysozoa</taxon>
        <taxon>Arthropoda</taxon>
        <taxon>Hexapoda</taxon>
        <taxon>Insecta</taxon>
        <taxon>Pterygota</taxon>
        <taxon>Neoptera</taxon>
        <taxon>Endopterygota</taxon>
        <taxon>Coleoptera</taxon>
        <taxon>Polyphaga</taxon>
        <taxon>Scarabaeiformia</taxon>
        <taxon>Scarabaeidae</taxon>
        <taxon>Rutelinae</taxon>
        <taxon>Popillia</taxon>
    </lineage>
</organism>
<evidence type="ECO:0000256" key="1">
    <source>
        <dbReference type="ARBA" id="ARBA00005842"/>
    </source>
</evidence>
<sequence>MKWKNPLIVVLGATGSGKTKLSLELAQKFNSEIISADSMQLYKGLNIITAKATPQEQSLVPHHLIDILDPSEHYTVLDFRNRVCSIISDLHSRDKVPIIVGGTNYYIESLLWKILVEEPGTPRINIPGISPLNEHEMPSEELHKRLQLLDPIMARRLHPNNKRKILRSLEVLQQKGGGLRYPNALILWLQCNQKILDDRLDKRVDSMIENGLLQELEDFHSLYNEERIKTEQQSDYTRGVFQSIGFKEFHQYLLLKSNERASELGKKLFNESVVNLKIATRRYARKQFRWITNRFLSRADRQVPPLYGLSTDDLTNWDENCSRSFPNSEDDTFYCESCNRVFVGSYQWSIHLNSGKHKKKLGKKRKQVQT</sequence>
<feature type="domain" description="C2H2-type" evidence="9">
    <location>
        <begin position="335"/>
        <end position="357"/>
    </location>
</feature>
<evidence type="ECO:0000256" key="4">
    <source>
        <dbReference type="ARBA" id="ARBA00022741"/>
    </source>
</evidence>
<dbReference type="EMBL" id="JASPKY010000135">
    <property type="protein sequence ID" value="KAK9731301.1"/>
    <property type="molecule type" value="Genomic_DNA"/>
</dbReference>
<comment type="similarity">
    <text evidence="1 8">Belongs to the IPP transferase family.</text>
</comment>
<dbReference type="InterPro" id="IPR013087">
    <property type="entry name" value="Znf_C2H2_type"/>
</dbReference>
<evidence type="ECO:0000256" key="2">
    <source>
        <dbReference type="ARBA" id="ARBA00022679"/>
    </source>
</evidence>
<dbReference type="HAMAP" id="MF_00185">
    <property type="entry name" value="IPP_trans"/>
    <property type="match status" value="1"/>
</dbReference>
<evidence type="ECO:0000256" key="7">
    <source>
        <dbReference type="ARBA" id="ARBA00022840"/>
    </source>
</evidence>
<dbReference type="InterPro" id="IPR039657">
    <property type="entry name" value="Dimethylallyltransferase"/>
</dbReference>
<keyword evidence="11" id="KW-1185">Reference proteome</keyword>
<dbReference type="InterPro" id="IPR018022">
    <property type="entry name" value="IPT"/>
</dbReference>